<dbReference type="InterPro" id="IPR018187">
    <property type="entry name" value="Asp/Glu_racemase_AS_1"/>
</dbReference>
<feature type="binding site" evidence="7">
    <location>
        <begin position="45"/>
        <end position="46"/>
    </location>
    <ligand>
        <name>substrate</name>
    </ligand>
</feature>
<dbReference type="InterPro" id="IPR033134">
    <property type="entry name" value="Asp/Glu_racemase_AS_2"/>
</dbReference>
<evidence type="ECO:0000256" key="3">
    <source>
        <dbReference type="ARBA" id="ARBA00022960"/>
    </source>
</evidence>
<dbReference type="SUPFAM" id="SSF53681">
    <property type="entry name" value="Aspartate/glutamate racemase"/>
    <property type="match status" value="2"/>
</dbReference>
<dbReference type="PROSITE" id="PS00923">
    <property type="entry name" value="ASP_GLU_RACEMASE_1"/>
    <property type="match status" value="1"/>
</dbReference>
<evidence type="ECO:0000256" key="7">
    <source>
        <dbReference type="HAMAP-Rule" id="MF_00258"/>
    </source>
</evidence>
<comment type="caution">
    <text evidence="8">The sequence shown here is derived from an EMBL/GenBank/DDBJ whole genome shotgun (WGS) entry which is preliminary data.</text>
</comment>
<dbReference type="EMBL" id="JBHLZN010000004">
    <property type="protein sequence ID" value="MFB9887065.1"/>
    <property type="molecule type" value="Genomic_DNA"/>
</dbReference>
<evidence type="ECO:0000256" key="5">
    <source>
        <dbReference type="ARBA" id="ARBA00023235"/>
    </source>
</evidence>
<feature type="binding site" evidence="7">
    <location>
        <begin position="190"/>
        <end position="191"/>
    </location>
    <ligand>
        <name>substrate</name>
    </ligand>
</feature>
<dbReference type="PANTHER" id="PTHR21198">
    <property type="entry name" value="GLUTAMATE RACEMASE"/>
    <property type="match status" value="1"/>
</dbReference>
<keyword evidence="9" id="KW-1185">Reference proteome</keyword>
<evidence type="ECO:0000313" key="9">
    <source>
        <dbReference type="Proteomes" id="UP001589628"/>
    </source>
</evidence>
<evidence type="ECO:0000256" key="2">
    <source>
        <dbReference type="ARBA" id="ARBA00013090"/>
    </source>
</evidence>
<reference evidence="8 9" key="1">
    <citation type="submission" date="2024-09" db="EMBL/GenBank/DDBJ databases">
        <authorList>
            <person name="Sun Q."/>
            <person name="Mori K."/>
        </authorList>
    </citation>
    <scope>NUCLEOTIDE SEQUENCE [LARGE SCALE GENOMIC DNA]</scope>
    <source>
        <strain evidence="8 9">ATCC 51285</strain>
    </source>
</reference>
<name>A0ABV5ZCU1_9GAMM</name>
<proteinExistence type="inferred from homology"/>
<feature type="active site" description="Proton donor/acceptor" evidence="7">
    <location>
        <position position="76"/>
    </location>
</feature>
<keyword evidence="6 7" id="KW-0961">Cell wall biogenesis/degradation</keyword>
<dbReference type="InterPro" id="IPR004391">
    <property type="entry name" value="Glu_race"/>
</dbReference>
<evidence type="ECO:0000256" key="1">
    <source>
        <dbReference type="ARBA" id="ARBA00001602"/>
    </source>
</evidence>
<comment type="similarity">
    <text evidence="7">Belongs to the aspartate/glutamate racemases family.</text>
</comment>
<comment type="pathway">
    <text evidence="7">Cell wall biogenesis; peptidoglycan biosynthesis.</text>
</comment>
<keyword evidence="4 7" id="KW-0573">Peptidoglycan synthesis</keyword>
<evidence type="ECO:0000256" key="6">
    <source>
        <dbReference type="ARBA" id="ARBA00023316"/>
    </source>
</evidence>
<dbReference type="Gene3D" id="3.40.50.1860">
    <property type="match status" value="2"/>
</dbReference>
<accession>A0ABV5ZCU1</accession>
<dbReference type="PROSITE" id="PS00924">
    <property type="entry name" value="ASP_GLU_RACEMASE_2"/>
    <property type="match status" value="1"/>
</dbReference>
<dbReference type="Proteomes" id="UP001589628">
    <property type="component" value="Unassembled WGS sequence"/>
</dbReference>
<keyword evidence="3 7" id="KW-0133">Cell shape</keyword>
<comment type="catalytic activity">
    <reaction evidence="1 7">
        <text>L-glutamate = D-glutamate</text>
        <dbReference type="Rhea" id="RHEA:12813"/>
        <dbReference type="ChEBI" id="CHEBI:29985"/>
        <dbReference type="ChEBI" id="CHEBI:29986"/>
        <dbReference type="EC" id="5.1.1.3"/>
    </reaction>
</comment>
<dbReference type="InterPro" id="IPR001920">
    <property type="entry name" value="Asp/Glu_race"/>
</dbReference>
<keyword evidence="5 7" id="KW-0413">Isomerase</keyword>
<organism evidence="8 9">
    <name type="scientific">Balneatrix alpica</name>
    <dbReference type="NCBI Taxonomy" id="75684"/>
    <lineage>
        <taxon>Bacteria</taxon>
        <taxon>Pseudomonadati</taxon>
        <taxon>Pseudomonadota</taxon>
        <taxon>Gammaproteobacteria</taxon>
        <taxon>Oceanospirillales</taxon>
        <taxon>Balneatrichaceae</taxon>
        <taxon>Balneatrix</taxon>
    </lineage>
</organism>
<protein>
    <recommendedName>
        <fullName evidence="2 7">Glutamate racemase</fullName>
        <ecNumber evidence="2 7">5.1.1.3</ecNumber>
    </recommendedName>
</protein>
<dbReference type="HAMAP" id="MF_00258">
    <property type="entry name" value="Glu_racemase"/>
    <property type="match status" value="1"/>
</dbReference>
<feature type="binding site" evidence="7">
    <location>
        <begin position="77"/>
        <end position="78"/>
    </location>
    <ligand>
        <name>substrate</name>
    </ligand>
</feature>
<evidence type="ECO:0000313" key="8">
    <source>
        <dbReference type="EMBL" id="MFB9887065.1"/>
    </source>
</evidence>
<dbReference type="NCBIfam" id="TIGR00067">
    <property type="entry name" value="glut_race"/>
    <property type="match status" value="1"/>
</dbReference>
<dbReference type="PANTHER" id="PTHR21198:SF2">
    <property type="entry name" value="GLUTAMATE RACEMASE"/>
    <property type="match status" value="1"/>
</dbReference>
<dbReference type="Pfam" id="PF01177">
    <property type="entry name" value="Asp_Glu_race"/>
    <property type="match status" value="1"/>
</dbReference>
<dbReference type="GO" id="GO:0008881">
    <property type="term" value="F:glutamate racemase activity"/>
    <property type="evidence" value="ECO:0007669"/>
    <property type="project" value="UniProtKB-EC"/>
</dbReference>
<gene>
    <name evidence="7 8" type="primary">murI</name>
    <name evidence="8" type="ORF">ACFFLH_11660</name>
</gene>
<comment type="function">
    <text evidence="7">Provides the (R)-glutamate required for cell wall biosynthesis.</text>
</comment>
<feature type="binding site" evidence="7">
    <location>
        <begin position="13"/>
        <end position="14"/>
    </location>
    <ligand>
        <name>substrate</name>
    </ligand>
</feature>
<dbReference type="RefSeq" id="WP_051527914.1">
    <property type="nucleotide sequence ID" value="NZ_JBHLZN010000004.1"/>
</dbReference>
<sequence>MESLDARPIGVFDSGVGGLTVLRALHEQMPNENLLYLGDTARVPYGTKSALSVQRYAEQAVLALLSRRVKAIVVACNTASAAAMDTLRARFTQLPVLGVIEPGAKVGCQMSKSGHLGVIATEGTIQGGAYTRAITQLRQDARVSSVACSLFVALAEEGWVEGDLVEAIIERYLAPLKAAPELDALVLGCTHFPVLKQAIQRVVGERVVLVDSAATAAAECDQLLRQHELRLATQQQGKIHFMVTDGPERFARVAKVFFPCHLSAEQVEVVDIQHFHPQFEKNEKEGLTLSQGSL</sequence>
<evidence type="ECO:0000256" key="4">
    <source>
        <dbReference type="ARBA" id="ARBA00022984"/>
    </source>
</evidence>
<dbReference type="EC" id="5.1.1.3" evidence="2 7"/>
<feature type="active site" description="Proton donor/acceptor" evidence="7">
    <location>
        <position position="189"/>
    </location>
</feature>
<dbReference type="InterPro" id="IPR015942">
    <property type="entry name" value="Asp/Glu/hydantoin_racemase"/>
</dbReference>